<evidence type="ECO:0000256" key="6">
    <source>
        <dbReference type="ARBA" id="ARBA00023159"/>
    </source>
</evidence>
<dbReference type="GO" id="GO:0060070">
    <property type="term" value="P:canonical Wnt signaling pathway"/>
    <property type="evidence" value="ECO:0007669"/>
    <property type="project" value="TreeGrafter"/>
</dbReference>
<name>A0A7R9LA76_9ACAR</name>
<dbReference type="Proteomes" id="UP000728032">
    <property type="component" value="Unassembled WGS sequence"/>
</dbReference>
<evidence type="ECO:0000313" key="16">
    <source>
        <dbReference type="Proteomes" id="UP000728032"/>
    </source>
</evidence>
<dbReference type="GO" id="GO:1990907">
    <property type="term" value="C:beta-catenin-TCF complex"/>
    <property type="evidence" value="ECO:0007669"/>
    <property type="project" value="TreeGrafter"/>
</dbReference>
<accession>A0A7R9LA76</accession>
<dbReference type="PROSITE" id="PS50118">
    <property type="entry name" value="HMG_BOX_2"/>
    <property type="match status" value="1"/>
</dbReference>
<comment type="subunit">
    <text evidence="10">Binds to the beta-catenin homolog arm or to gro.</text>
</comment>
<dbReference type="FunFam" id="1.10.30.10:FF:000001">
    <property type="entry name" value="transcription factor 7 isoform X2"/>
    <property type="match status" value="1"/>
</dbReference>
<feature type="compositionally biased region" description="Polar residues" evidence="13">
    <location>
        <begin position="568"/>
        <end position="584"/>
    </location>
</feature>
<evidence type="ECO:0000256" key="2">
    <source>
        <dbReference type="ARBA" id="ARBA00006569"/>
    </source>
</evidence>
<protein>
    <recommendedName>
        <fullName evidence="11">dTCF</fullName>
    </recommendedName>
</protein>
<feature type="compositionally biased region" description="Pro residues" evidence="13">
    <location>
        <begin position="527"/>
        <end position="536"/>
    </location>
</feature>
<evidence type="ECO:0000256" key="9">
    <source>
        <dbReference type="ARBA" id="ARBA00053480"/>
    </source>
</evidence>
<feature type="compositionally biased region" description="Low complexity" evidence="13">
    <location>
        <begin position="263"/>
        <end position="272"/>
    </location>
</feature>
<dbReference type="GO" id="GO:0072091">
    <property type="term" value="P:regulation of stem cell proliferation"/>
    <property type="evidence" value="ECO:0007669"/>
    <property type="project" value="UniProtKB-ARBA"/>
</dbReference>
<feature type="DNA-binding region" description="HMG box" evidence="12">
    <location>
        <begin position="316"/>
        <end position="384"/>
    </location>
</feature>
<feature type="region of interest" description="Disordered" evidence="13">
    <location>
        <begin position="208"/>
        <end position="316"/>
    </location>
</feature>
<feature type="region of interest" description="Disordered" evidence="13">
    <location>
        <begin position="390"/>
        <end position="410"/>
    </location>
</feature>
<dbReference type="Gene3D" id="1.10.30.10">
    <property type="entry name" value="High mobility group box domain"/>
    <property type="match status" value="1"/>
</dbReference>
<evidence type="ECO:0000256" key="3">
    <source>
        <dbReference type="ARBA" id="ARBA00022687"/>
    </source>
</evidence>
<dbReference type="GO" id="GO:0035277">
    <property type="term" value="P:spiracle morphogenesis, open tracheal system"/>
    <property type="evidence" value="ECO:0007669"/>
    <property type="project" value="UniProtKB-ARBA"/>
</dbReference>
<dbReference type="SMART" id="SM01366">
    <property type="entry name" value="c-clamp"/>
    <property type="match status" value="1"/>
</dbReference>
<feature type="compositionally biased region" description="Low complexity" evidence="13">
    <location>
        <begin position="477"/>
        <end position="487"/>
    </location>
</feature>
<dbReference type="EMBL" id="CAJPVJ010000026">
    <property type="protein sequence ID" value="CAG2158843.1"/>
    <property type="molecule type" value="Genomic_DNA"/>
</dbReference>
<sequence length="602" mass="64902">MQFAIHYKTPTALRVESGCCSTALGHRSSLQKQAKPLKKANKVPLVGGHHTASPLSFYPSLPNIDAFPQPPPAHMGIPPVHIDPRTGRITSWMDFDIPGIPRPPMYPIPGYGQYSPHPVFPDFAQQLQWHTPAMYPMASGAFRGPYPGLGSVPTSGFPAFPRPPLIAPHPSLSGHPGLTHSLLAASAGSKQHQDLAAAVAAATAGINSMNSHSHHSHSAHCTDNNINSGSGASNSRHSLPPYSHSSSHHNFDQKPSLSRISNGSSTTGTSTGSSGGGGVRSPPNSTNSANHSLSSPGTPDSFNGKISKHSKDKPHVKKPLNSFMLYMKEMRPKVVAECTLKESAAINQILGKRWHALTREEQAKYYDMARKERQLHMQLYPGWTARDNYAANAKKKKKKRDKNSDGEGGALKKCRARFGLDQQNNWCKPCRRKKKCIRYKDGDTAGESEDNIGSVDSIEAPTPDSKSANESDADNMTLSSTELSLSSPPVPNSDYILPHSHHNLPLMHQIHNDINSRVQMPTLASPSPLPSCPPRNSPFSIEQLARPHCPQVRSSSSSSISSVNNRSKTPLMTTSSSDSISVPQLPTPPSSEASTPAMLSVA</sequence>
<evidence type="ECO:0000256" key="8">
    <source>
        <dbReference type="ARBA" id="ARBA00023242"/>
    </source>
</evidence>
<dbReference type="GO" id="GO:0000981">
    <property type="term" value="F:DNA-binding transcription factor activity, RNA polymerase II-specific"/>
    <property type="evidence" value="ECO:0007669"/>
    <property type="project" value="TreeGrafter"/>
</dbReference>
<feature type="compositionally biased region" description="Low complexity" evidence="13">
    <location>
        <begin position="224"/>
        <end position="245"/>
    </location>
</feature>
<dbReference type="SUPFAM" id="SSF47095">
    <property type="entry name" value="HMG-box"/>
    <property type="match status" value="1"/>
</dbReference>
<evidence type="ECO:0000256" key="13">
    <source>
        <dbReference type="SAM" id="MobiDB-lite"/>
    </source>
</evidence>
<feature type="domain" description="HMG box" evidence="14">
    <location>
        <begin position="316"/>
        <end position="384"/>
    </location>
</feature>
<evidence type="ECO:0000256" key="5">
    <source>
        <dbReference type="ARBA" id="ARBA00023125"/>
    </source>
</evidence>
<proteinExistence type="inferred from homology"/>
<dbReference type="GO" id="GO:0019900">
    <property type="term" value="F:kinase binding"/>
    <property type="evidence" value="ECO:0007669"/>
    <property type="project" value="UniProtKB-ARBA"/>
</dbReference>
<dbReference type="GO" id="GO:0001222">
    <property type="term" value="F:transcription corepressor binding"/>
    <property type="evidence" value="ECO:0007669"/>
    <property type="project" value="UniProtKB-ARBA"/>
</dbReference>
<feature type="region of interest" description="Disordered" evidence="13">
    <location>
        <begin position="520"/>
        <end position="602"/>
    </location>
</feature>
<dbReference type="GO" id="GO:0007500">
    <property type="term" value="P:mesodermal cell fate determination"/>
    <property type="evidence" value="ECO:0007669"/>
    <property type="project" value="UniProtKB-ARBA"/>
</dbReference>
<gene>
    <name evidence="15" type="ORF">ONB1V03_LOCUS444</name>
</gene>
<keyword evidence="5 12" id="KW-0238">DNA-binding</keyword>
<feature type="compositionally biased region" description="Polar residues" evidence="13">
    <location>
        <begin position="464"/>
        <end position="476"/>
    </location>
</feature>
<keyword evidence="3" id="KW-0879">Wnt signaling pathway</keyword>
<dbReference type="EMBL" id="OC914851">
    <property type="protein sequence ID" value="CAD7636830.1"/>
    <property type="molecule type" value="Genomic_DNA"/>
</dbReference>
<dbReference type="GO" id="GO:0045892">
    <property type="term" value="P:negative regulation of DNA-templated transcription"/>
    <property type="evidence" value="ECO:0007669"/>
    <property type="project" value="UniProtKB-ARBA"/>
</dbReference>
<dbReference type="GO" id="GO:0010628">
    <property type="term" value="P:positive regulation of gene expression"/>
    <property type="evidence" value="ECO:0007669"/>
    <property type="project" value="UniProtKB-ARBA"/>
</dbReference>
<feature type="compositionally biased region" description="Polar residues" evidence="13">
    <location>
        <begin position="282"/>
        <end position="301"/>
    </location>
</feature>
<feature type="compositionally biased region" description="Basic residues" evidence="13">
    <location>
        <begin position="306"/>
        <end position="316"/>
    </location>
</feature>
<dbReference type="GO" id="GO:0000978">
    <property type="term" value="F:RNA polymerase II cis-regulatory region sequence-specific DNA binding"/>
    <property type="evidence" value="ECO:0007669"/>
    <property type="project" value="TreeGrafter"/>
</dbReference>
<dbReference type="OrthoDB" id="2307332at2759"/>
<feature type="compositionally biased region" description="Polar residues" evidence="13">
    <location>
        <begin position="253"/>
        <end position="262"/>
    </location>
</feature>
<feature type="compositionally biased region" description="Low complexity" evidence="13">
    <location>
        <begin position="552"/>
        <end position="567"/>
    </location>
</feature>
<evidence type="ECO:0000256" key="11">
    <source>
        <dbReference type="ARBA" id="ARBA00080285"/>
    </source>
</evidence>
<feature type="region of interest" description="Disordered" evidence="13">
    <location>
        <begin position="442"/>
        <end position="497"/>
    </location>
</feature>
<dbReference type="SMART" id="SM00398">
    <property type="entry name" value="HMG"/>
    <property type="match status" value="1"/>
</dbReference>
<keyword evidence="16" id="KW-1185">Reference proteome</keyword>
<dbReference type="Pfam" id="PF00505">
    <property type="entry name" value="HMG_box"/>
    <property type="match status" value="1"/>
</dbReference>
<evidence type="ECO:0000256" key="12">
    <source>
        <dbReference type="PROSITE-ProRule" id="PRU00267"/>
    </source>
</evidence>
<keyword evidence="7" id="KW-0804">Transcription</keyword>
<evidence type="ECO:0000256" key="1">
    <source>
        <dbReference type="ARBA" id="ARBA00004123"/>
    </source>
</evidence>
<dbReference type="AlphaFoldDB" id="A0A7R9LA76"/>
<dbReference type="PANTHER" id="PTHR10373:SF38">
    <property type="entry name" value="PROTEIN PANGOLIN, ISOFORM J"/>
    <property type="match status" value="1"/>
</dbReference>
<evidence type="ECO:0000256" key="10">
    <source>
        <dbReference type="ARBA" id="ARBA00061799"/>
    </source>
</evidence>
<dbReference type="GO" id="GO:0000785">
    <property type="term" value="C:chromatin"/>
    <property type="evidence" value="ECO:0007669"/>
    <property type="project" value="TreeGrafter"/>
</dbReference>
<keyword evidence="4" id="KW-0805">Transcription regulation</keyword>
<dbReference type="InterPro" id="IPR009071">
    <property type="entry name" value="HMG_box_dom"/>
</dbReference>
<feature type="compositionally biased region" description="Low complexity" evidence="13">
    <location>
        <begin position="590"/>
        <end position="602"/>
    </location>
</feature>
<comment type="similarity">
    <text evidence="2">Belongs to the TCF/LEF family.</text>
</comment>
<dbReference type="PANTHER" id="PTHR10373">
    <property type="entry name" value="TRANSCRIPTION FACTOR 7 FAMILY MEMBER"/>
    <property type="match status" value="1"/>
</dbReference>
<reference evidence="15" key="1">
    <citation type="submission" date="2020-11" db="EMBL/GenBank/DDBJ databases">
        <authorList>
            <person name="Tran Van P."/>
        </authorList>
    </citation>
    <scope>NUCLEOTIDE SEQUENCE</scope>
</reference>
<dbReference type="CDD" id="cd21996">
    <property type="entry name" value="HMG-box_TCF7-like"/>
    <property type="match status" value="1"/>
</dbReference>
<evidence type="ECO:0000259" key="14">
    <source>
        <dbReference type="PROSITE" id="PS50118"/>
    </source>
</evidence>
<dbReference type="InterPro" id="IPR036910">
    <property type="entry name" value="HMG_box_dom_sf"/>
</dbReference>
<organism evidence="15">
    <name type="scientific">Oppiella nova</name>
    <dbReference type="NCBI Taxonomy" id="334625"/>
    <lineage>
        <taxon>Eukaryota</taxon>
        <taxon>Metazoa</taxon>
        <taxon>Ecdysozoa</taxon>
        <taxon>Arthropoda</taxon>
        <taxon>Chelicerata</taxon>
        <taxon>Arachnida</taxon>
        <taxon>Acari</taxon>
        <taxon>Acariformes</taxon>
        <taxon>Sarcoptiformes</taxon>
        <taxon>Oribatida</taxon>
        <taxon>Brachypylina</taxon>
        <taxon>Oppioidea</taxon>
        <taxon>Oppiidae</taxon>
        <taxon>Oppiella</taxon>
    </lineage>
</organism>
<evidence type="ECO:0000313" key="15">
    <source>
        <dbReference type="EMBL" id="CAD7636830.1"/>
    </source>
</evidence>
<evidence type="ECO:0000256" key="4">
    <source>
        <dbReference type="ARBA" id="ARBA00023015"/>
    </source>
</evidence>
<comment type="subcellular location">
    <subcellularLocation>
        <location evidence="1">Nucleus</location>
    </subcellularLocation>
</comment>
<evidence type="ECO:0000256" key="7">
    <source>
        <dbReference type="ARBA" id="ARBA00023163"/>
    </source>
</evidence>
<keyword evidence="6" id="KW-0010">Activator</keyword>
<dbReference type="InterPro" id="IPR024940">
    <property type="entry name" value="TCF/LEF"/>
</dbReference>
<keyword evidence="8 12" id="KW-0539">Nucleus</keyword>
<comment type="function">
    <text evidence="9">Segment polarity protein. Functions together with arm to transduce the Wingless (Wg) signal in embryos and in developing adult tissues. Acts as a transcriptional activator, but in the absence of arm, it binds to gro and acts as a transcriptional repressor of wg-responsive genes.</text>
</comment>
<dbReference type="GO" id="GO:0007435">
    <property type="term" value="P:salivary gland morphogenesis"/>
    <property type="evidence" value="ECO:0007669"/>
    <property type="project" value="UniProtKB-ARBA"/>
</dbReference>